<name>A0ABV2S413_BRAJP</name>
<sequence>MKHVLGAVCGASCLLLAVPVMAETTLTIATVNNGDMIRMQGLTSEFTKKNPDITVKWVTLEENVLRQRVTTDIATKGGQFDVLTIGTYEVPIWAKKGWLVPLANLGADYDVADLLPKIKDAVSVDGKLYAAPFYGESSMVMYRTDLFEKAGLKMPEKPTWDFIIDAAKKLTDKSAGTYGICLRGKAGWGENMAFLSAMANSYGARWFDEKWEPQFNTPEWKTTLTTYVNLMKEAGPPGASSNGFNENLALFNAGKCGMWIDATVAASFVTNPKESKVADKVGFALAPNTGLGKNANWLWAWSLAIPAGSKKTEAAEKFIAWATSKDYTKLVASKEGWANVPPGTRTSLYQNEDYLKVAPFAKLTLASIDAADPNKPTVKPVPYVGVQYAAIPEFQGIGTQVGQQFSAALAGSMTVDAALAAAQSATEREMKRAGYIK</sequence>
<accession>A0ABV2S413</accession>
<dbReference type="CDD" id="cd13585">
    <property type="entry name" value="PBP2_TMBP_like"/>
    <property type="match status" value="1"/>
</dbReference>
<dbReference type="SUPFAM" id="SSF53850">
    <property type="entry name" value="Periplasmic binding protein-like II"/>
    <property type="match status" value="1"/>
</dbReference>
<evidence type="ECO:0000256" key="1">
    <source>
        <dbReference type="ARBA" id="ARBA00004418"/>
    </source>
</evidence>
<evidence type="ECO:0000256" key="4">
    <source>
        <dbReference type="SAM" id="SignalP"/>
    </source>
</evidence>
<evidence type="ECO:0000256" key="3">
    <source>
        <dbReference type="ARBA" id="ARBA00022764"/>
    </source>
</evidence>
<gene>
    <name evidence="5" type="ORF">ABIF63_007403</name>
</gene>
<dbReference type="Pfam" id="PF01547">
    <property type="entry name" value="SBP_bac_1"/>
    <property type="match status" value="1"/>
</dbReference>
<keyword evidence="6" id="KW-1185">Reference proteome</keyword>
<dbReference type="InterPro" id="IPR006059">
    <property type="entry name" value="SBP"/>
</dbReference>
<evidence type="ECO:0000256" key="2">
    <source>
        <dbReference type="ARBA" id="ARBA00008520"/>
    </source>
</evidence>
<organism evidence="5 6">
    <name type="scientific">Bradyrhizobium japonicum</name>
    <dbReference type="NCBI Taxonomy" id="375"/>
    <lineage>
        <taxon>Bacteria</taxon>
        <taxon>Pseudomonadati</taxon>
        <taxon>Pseudomonadota</taxon>
        <taxon>Alphaproteobacteria</taxon>
        <taxon>Hyphomicrobiales</taxon>
        <taxon>Nitrobacteraceae</taxon>
        <taxon>Bradyrhizobium</taxon>
    </lineage>
</organism>
<dbReference type="Gene3D" id="3.40.190.10">
    <property type="entry name" value="Periplasmic binding protein-like II"/>
    <property type="match status" value="2"/>
</dbReference>
<dbReference type="InterPro" id="IPR050490">
    <property type="entry name" value="Bact_solute-bd_prot1"/>
</dbReference>
<protein>
    <submittedName>
        <fullName evidence="5">Sorbitol/mannitol transport system substrate-binding protein</fullName>
    </submittedName>
</protein>
<dbReference type="PANTHER" id="PTHR43649">
    <property type="entry name" value="ARABINOSE-BINDING PROTEIN-RELATED"/>
    <property type="match status" value="1"/>
</dbReference>
<keyword evidence="3" id="KW-0574">Periplasm</keyword>
<dbReference type="EMBL" id="JBEPTQ010000002">
    <property type="protein sequence ID" value="MET4723297.1"/>
    <property type="molecule type" value="Genomic_DNA"/>
</dbReference>
<comment type="caution">
    <text evidence="5">The sequence shown here is derived from an EMBL/GenBank/DDBJ whole genome shotgun (WGS) entry which is preliminary data.</text>
</comment>
<proteinExistence type="inferred from homology"/>
<feature type="signal peptide" evidence="4">
    <location>
        <begin position="1"/>
        <end position="22"/>
    </location>
</feature>
<feature type="chain" id="PRO_5045924926" evidence="4">
    <location>
        <begin position="23"/>
        <end position="437"/>
    </location>
</feature>
<evidence type="ECO:0000313" key="6">
    <source>
        <dbReference type="Proteomes" id="UP001549291"/>
    </source>
</evidence>
<evidence type="ECO:0000313" key="5">
    <source>
        <dbReference type="EMBL" id="MET4723297.1"/>
    </source>
</evidence>
<comment type="subcellular location">
    <subcellularLocation>
        <location evidence="1">Periplasm</location>
    </subcellularLocation>
</comment>
<dbReference type="Proteomes" id="UP001549291">
    <property type="component" value="Unassembled WGS sequence"/>
</dbReference>
<dbReference type="PANTHER" id="PTHR43649:SF12">
    <property type="entry name" value="DIACETYLCHITOBIOSE BINDING PROTEIN DASA"/>
    <property type="match status" value="1"/>
</dbReference>
<comment type="similarity">
    <text evidence="2">Belongs to the bacterial solute-binding protein 1 family.</text>
</comment>
<keyword evidence="4" id="KW-0732">Signal</keyword>
<reference evidence="5 6" key="1">
    <citation type="submission" date="2024-06" db="EMBL/GenBank/DDBJ databases">
        <title>Genomic Encyclopedia of Type Strains, Phase V (KMG-V): Genome sequencing to study the core and pangenomes of soil and plant-associated prokaryotes.</title>
        <authorList>
            <person name="Whitman W."/>
        </authorList>
    </citation>
    <scope>NUCLEOTIDE SEQUENCE [LARGE SCALE GENOMIC DNA]</scope>
    <source>
        <strain evidence="5 6">USDA 160</strain>
    </source>
</reference>